<name>A0ABT8E2B4_9BACL</name>
<comment type="caution">
    <text evidence="1">The sequence shown here is derived from an EMBL/GenBank/DDBJ whole genome shotgun (WGS) entry which is preliminary data.</text>
</comment>
<dbReference type="Proteomes" id="UP001168694">
    <property type="component" value="Unassembled WGS sequence"/>
</dbReference>
<dbReference type="RefSeq" id="WP_290398199.1">
    <property type="nucleotide sequence ID" value="NZ_JAUHLN010000001.1"/>
</dbReference>
<accession>A0ABT8E2B4</accession>
<dbReference type="EMBL" id="JAUHLN010000001">
    <property type="protein sequence ID" value="MDN4072059.1"/>
    <property type="molecule type" value="Genomic_DNA"/>
</dbReference>
<evidence type="ECO:0000313" key="3">
    <source>
        <dbReference type="Proteomes" id="UP001168694"/>
    </source>
</evidence>
<dbReference type="SUPFAM" id="SSF46689">
    <property type="entry name" value="Homeodomain-like"/>
    <property type="match status" value="1"/>
</dbReference>
<sequence>MPKKKIEIIEDVKKKHVRMALESGRMTSIARKAGISRNTLSQWMKEYEDEVREQMEEEGTTVLSDDPSKDELLEKYEQAMKLLGEKELEVAMLKNLLKKGNSPSRKK</sequence>
<protein>
    <submittedName>
        <fullName evidence="1">Transposase</fullName>
    </submittedName>
</protein>
<reference evidence="1" key="1">
    <citation type="submission" date="2023-06" db="EMBL/GenBank/DDBJ databases">
        <title>Draft Genome Sequences of Representative Paenibacillus Polymyxa, Bacillus cereus, Fictibacillus sp., and Brevibacillus agri Strains Isolated from Amazonian Dark Earth.</title>
        <authorList>
            <person name="Pellegrinetti T.A."/>
            <person name="Cunha I.C.M."/>
            <person name="Chaves M.G."/>
            <person name="Freitas A.S."/>
            <person name="Silva A.V.R."/>
            <person name="Tsai S.M."/>
            <person name="Mendes L.W."/>
        </authorList>
    </citation>
    <scope>NUCLEOTIDE SEQUENCE</scope>
    <source>
        <strain evidence="1">CENA-BCM004</strain>
    </source>
</reference>
<evidence type="ECO:0000313" key="2">
    <source>
        <dbReference type="EMBL" id="MDN4075124.1"/>
    </source>
</evidence>
<keyword evidence="3" id="KW-1185">Reference proteome</keyword>
<organism evidence="1 3">
    <name type="scientific">Fictibacillus terranigra</name>
    <dbReference type="NCBI Taxonomy" id="3058424"/>
    <lineage>
        <taxon>Bacteria</taxon>
        <taxon>Bacillati</taxon>
        <taxon>Bacillota</taxon>
        <taxon>Bacilli</taxon>
        <taxon>Bacillales</taxon>
        <taxon>Fictibacillaceae</taxon>
        <taxon>Fictibacillus</taxon>
    </lineage>
</organism>
<dbReference type="InterPro" id="IPR002514">
    <property type="entry name" value="Transposase_8"/>
</dbReference>
<dbReference type="Pfam" id="PF01527">
    <property type="entry name" value="HTH_Tnp_1"/>
    <property type="match status" value="1"/>
</dbReference>
<gene>
    <name evidence="1" type="ORF">QYF49_03305</name>
    <name evidence="2" type="ORF">QYF49_19320</name>
</gene>
<dbReference type="EMBL" id="JAUHLN010000004">
    <property type="protein sequence ID" value="MDN4075124.1"/>
    <property type="molecule type" value="Genomic_DNA"/>
</dbReference>
<dbReference type="Gene3D" id="1.10.10.60">
    <property type="entry name" value="Homeodomain-like"/>
    <property type="match status" value="1"/>
</dbReference>
<dbReference type="InterPro" id="IPR009057">
    <property type="entry name" value="Homeodomain-like_sf"/>
</dbReference>
<evidence type="ECO:0000313" key="1">
    <source>
        <dbReference type="EMBL" id="MDN4072059.1"/>
    </source>
</evidence>
<proteinExistence type="predicted"/>